<keyword evidence="2" id="KW-0732">Signal</keyword>
<evidence type="ECO:0000313" key="4">
    <source>
        <dbReference type="Proteomes" id="UP000245466"/>
    </source>
</evidence>
<reference evidence="3 4" key="1">
    <citation type="submission" date="2018-04" db="EMBL/GenBank/DDBJ databases">
        <title>Genomic Encyclopedia of Type Strains, Phase IV (KMG-IV): sequencing the most valuable type-strain genomes for metagenomic binning, comparative biology and taxonomic classification.</title>
        <authorList>
            <person name="Goeker M."/>
        </authorList>
    </citation>
    <scope>NUCLEOTIDE SEQUENCE [LARGE SCALE GENOMIC DNA]</scope>
    <source>
        <strain evidence="3 4">DSM 100231</strain>
    </source>
</reference>
<keyword evidence="4" id="KW-1185">Reference proteome</keyword>
<feature type="region of interest" description="Disordered" evidence="1">
    <location>
        <begin position="18"/>
        <end position="47"/>
    </location>
</feature>
<gene>
    <name evidence="3" type="ORF">C8E01_11240</name>
</gene>
<dbReference type="RefSeq" id="WP_116544429.1">
    <property type="nucleotide sequence ID" value="NZ_QEKI01000012.1"/>
</dbReference>
<protein>
    <submittedName>
        <fullName evidence="3">Uncharacterized protein DUF4890</fullName>
    </submittedName>
</protein>
<proteinExistence type="predicted"/>
<feature type="chain" id="PRO_5015763042" evidence="2">
    <location>
        <begin position="22"/>
        <end position="174"/>
    </location>
</feature>
<accession>A0A2U1ASB1</accession>
<feature type="compositionally biased region" description="Basic and acidic residues" evidence="1">
    <location>
        <begin position="28"/>
        <end position="38"/>
    </location>
</feature>
<name>A0A2U1ASB1_9BACT</name>
<sequence length="174" mass="20027">MKKLIAVLSLGMLVAGSSVYAQTTTKPQDQKPRNEMRGAMKNRVQKSPEAIAQMKTDRLAQKLELSAAQKNQLQELNMRQAQEMKAMRESHKATGEKTPELRAQMQEARKANHEKWQTELKSILSAEQYAKYEANREEMKQKRADRKKGLKSGEHKQSGERQKRGEYKKQEQGK</sequence>
<dbReference type="AlphaFoldDB" id="A0A2U1ASB1"/>
<feature type="signal peptide" evidence="2">
    <location>
        <begin position="1"/>
        <end position="21"/>
    </location>
</feature>
<organism evidence="3 4">
    <name type="scientific">Pontibacter virosus</name>
    <dbReference type="NCBI Taxonomy" id="1765052"/>
    <lineage>
        <taxon>Bacteria</taxon>
        <taxon>Pseudomonadati</taxon>
        <taxon>Bacteroidota</taxon>
        <taxon>Cytophagia</taxon>
        <taxon>Cytophagales</taxon>
        <taxon>Hymenobacteraceae</taxon>
        <taxon>Pontibacter</taxon>
    </lineage>
</organism>
<comment type="caution">
    <text evidence="3">The sequence shown here is derived from an EMBL/GenBank/DDBJ whole genome shotgun (WGS) entry which is preliminary data.</text>
</comment>
<evidence type="ECO:0000256" key="2">
    <source>
        <dbReference type="SAM" id="SignalP"/>
    </source>
</evidence>
<dbReference type="OrthoDB" id="853708at2"/>
<dbReference type="EMBL" id="QEKI01000012">
    <property type="protein sequence ID" value="PVY39241.1"/>
    <property type="molecule type" value="Genomic_DNA"/>
</dbReference>
<feature type="compositionally biased region" description="Basic and acidic residues" evidence="1">
    <location>
        <begin position="151"/>
        <end position="174"/>
    </location>
</feature>
<feature type="region of interest" description="Disordered" evidence="1">
    <location>
        <begin position="80"/>
        <end position="99"/>
    </location>
</feature>
<dbReference type="Proteomes" id="UP000245466">
    <property type="component" value="Unassembled WGS sequence"/>
</dbReference>
<feature type="compositionally biased region" description="Basic and acidic residues" evidence="1">
    <location>
        <begin position="85"/>
        <end position="99"/>
    </location>
</feature>
<evidence type="ECO:0000256" key="1">
    <source>
        <dbReference type="SAM" id="MobiDB-lite"/>
    </source>
</evidence>
<evidence type="ECO:0000313" key="3">
    <source>
        <dbReference type="EMBL" id="PVY39241.1"/>
    </source>
</evidence>
<feature type="region of interest" description="Disordered" evidence="1">
    <location>
        <begin position="135"/>
        <end position="174"/>
    </location>
</feature>